<dbReference type="PANTHER" id="PTHR34575">
    <property type="entry name" value="PROTEIN PAM68, CHLOROPLASTIC"/>
    <property type="match status" value="1"/>
</dbReference>
<evidence type="ECO:0008006" key="5">
    <source>
        <dbReference type="Google" id="ProtNLM"/>
    </source>
</evidence>
<dbReference type="EMBL" id="VOIH02000011">
    <property type="protein sequence ID" value="KAF3432930.1"/>
    <property type="molecule type" value="Genomic_DNA"/>
</dbReference>
<evidence type="ECO:0000256" key="2">
    <source>
        <dbReference type="SAM" id="Phobius"/>
    </source>
</evidence>
<evidence type="ECO:0000313" key="3">
    <source>
        <dbReference type="EMBL" id="KAF3432930.1"/>
    </source>
</evidence>
<reference evidence="3" key="1">
    <citation type="submission" date="2020-03" db="EMBL/GenBank/DDBJ databases">
        <title>A high-quality chromosome-level genome assembly of a woody plant with both climbing and erect habits, Rhamnella rubrinervis.</title>
        <authorList>
            <person name="Lu Z."/>
            <person name="Yang Y."/>
            <person name="Zhu X."/>
            <person name="Sun Y."/>
        </authorList>
    </citation>
    <scope>NUCLEOTIDE SEQUENCE</scope>
    <source>
        <strain evidence="3">BYM</strain>
        <tissue evidence="3">Leaf</tissue>
    </source>
</reference>
<proteinExistence type="predicted"/>
<feature type="compositionally biased region" description="Polar residues" evidence="1">
    <location>
        <begin position="60"/>
        <end position="70"/>
    </location>
</feature>
<dbReference type="OrthoDB" id="678088at2759"/>
<dbReference type="AlphaFoldDB" id="A0A8K0DS94"/>
<organism evidence="3 4">
    <name type="scientific">Rhamnella rubrinervis</name>
    <dbReference type="NCBI Taxonomy" id="2594499"/>
    <lineage>
        <taxon>Eukaryota</taxon>
        <taxon>Viridiplantae</taxon>
        <taxon>Streptophyta</taxon>
        <taxon>Embryophyta</taxon>
        <taxon>Tracheophyta</taxon>
        <taxon>Spermatophyta</taxon>
        <taxon>Magnoliopsida</taxon>
        <taxon>eudicotyledons</taxon>
        <taxon>Gunneridae</taxon>
        <taxon>Pentapetalae</taxon>
        <taxon>rosids</taxon>
        <taxon>fabids</taxon>
        <taxon>Rosales</taxon>
        <taxon>Rhamnaceae</taxon>
        <taxon>rhamnoid group</taxon>
        <taxon>Rhamneae</taxon>
        <taxon>Rhamnella</taxon>
    </lineage>
</organism>
<dbReference type="Proteomes" id="UP000796880">
    <property type="component" value="Unassembled WGS sequence"/>
</dbReference>
<sequence length="180" mass="19862">MKTLVCSSQPALFLPKSSPWKLKHPALPTTTLQSLNHQRRTLYAQANAKGFGNAPVTIKETPTSKSSNENGNGGDEEIPQVVFERMLVRIVAAVGLPMATGLAFLYVFGYVKEQNLWDVPLWLPFLTTLLTFGASALGLAYGALSSSWDSEKKGSLLGWEEAQQNWVDMWREEEEESNSG</sequence>
<protein>
    <recommendedName>
        <fullName evidence="5">Protein PAM68, chloroplastic</fullName>
    </recommendedName>
</protein>
<dbReference type="Pfam" id="PF11947">
    <property type="entry name" value="DUF3464"/>
    <property type="match status" value="1"/>
</dbReference>
<feature type="transmembrane region" description="Helical" evidence="2">
    <location>
        <begin position="87"/>
        <end position="109"/>
    </location>
</feature>
<dbReference type="PANTHER" id="PTHR34575:SF6">
    <property type="entry name" value="EXPRESSED PROTEIN"/>
    <property type="match status" value="1"/>
</dbReference>
<keyword evidence="2" id="KW-0472">Membrane</keyword>
<name>A0A8K0DS94_9ROSA</name>
<gene>
    <name evidence="3" type="ORF">FNV43_RR24032</name>
</gene>
<dbReference type="InterPro" id="IPR021855">
    <property type="entry name" value="PAM68-like"/>
</dbReference>
<accession>A0A8K0DS94</accession>
<comment type="caution">
    <text evidence="3">The sequence shown here is derived from an EMBL/GenBank/DDBJ whole genome shotgun (WGS) entry which is preliminary data.</text>
</comment>
<keyword evidence="4" id="KW-1185">Reference proteome</keyword>
<evidence type="ECO:0000313" key="4">
    <source>
        <dbReference type="Proteomes" id="UP000796880"/>
    </source>
</evidence>
<evidence type="ECO:0000256" key="1">
    <source>
        <dbReference type="SAM" id="MobiDB-lite"/>
    </source>
</evidence>
<keyword evidence="2" id="KW-1133">Transmembrane helix</keyword>
<feature type="transmembrane region" description="Helical" evidence="2">
    <location>
        <begin position="121"/>
        <end position="144"/>
    </location>
</feature>
<keyword evidence="2" id="KW-0812">Transmembrane</keyword>
<feature type="region of interest" description="Disordered" evidence="1">
    <location>
        <begin position="53"/>
        <end position="76"/>
    </location>
</feature>